<reference evidence="4" key="1">
    <citation type="journal article" date="2016" name="Environ. Microbiol.">
        <title>The complete genome of a viable archaeum isolated from 123-million-year-old rock salt.</title>
        <authorList>
            <person name="Jaakkola S.T."/>
            <person name="Pfeiffer F."/>
            <person name="Ravantti J.J."/>
            <person name="Guo Q."/>
            <person name="Liu Y."/>
            <person name="Chen X."/>
            <person name="Ma H."/>
            <person name="Yang C."/>
            <person name="Oksanen H.M."/>
            <person name="Bamford D.H."/>
        </authorList>
    </citation>
    <scope>NUCLEOTIDE SEQUENCE</scope>
    <source>
        <strain evidence="4">JI20-1</strain>
    </source>
</reference>
<dbReference type="Gene3D" id="3.30.1330.230">
    <property type="match status" value="1"/>
</dbReference>
<dbReference type="Pfam" id="PF02624">
    <property type="entry name" value="YcaO"/>
    <property type="match status" value="1"/>
</dbReference>
<evidence type="ECO:0000313" key="4">
    <source>
        <dbReference type="Proteomes" id="UP000066737"/>
    </source>
</evidence>
<dbReference type="PANTHER" id="PTHR37809">
    <property type="entry name" value="RIBOSOMAL PROTEIN S12 METHYLTHIOTRANSFERASE ACCESSORY FACTOR YCAO"/>
    <property type="match status" value="1"/>
</dbReference>
<organism evidence="3 4">
    <name type="scientific">Halobacterium hubeiense</name>
    <dbReference type="NCBI Taxonomy" id="1407499"/>
    <lineage>
        <taxon>Archaea</taxon>
        <taxon>Methanobacteriati</taxon>
        <taxon>Methanobacteriota</taxon>
        <taxon>Stenosarchaea group</taxon>
        <taxon>Halobacteria</taxon>
        <taxon>Halobacteriales</taxon>
        <taxon>Halobacteriaceae</taxon>
        <taxon>Halobacterium</taxon>
    </lineage>
</organism>
<feature type="region of interest" description="Disordered" evidence="1">
    <location>
        <begin position="266"/>
        <end position="290"/>
    </location>
</feature>
<dbReference type="AlphaFoldDB" id="A0A0U5H391"/>
<keyword evidence="4" id="KW-1185">Reference proteome</keyword>
<evidence type="ECO:0000313" key="3">
    <source>
        <dbReference type="EMBL" id="CQH58088.1"/>
    </source>
</evidence>
<name>A0A0U5H391_9EURY</name>
<dbReference type="PANTHER" id="PTHR37809:SF1">
    <property type="entry name" value="RIBOSOMAL PROTEIN S12 METHYLTHIOTRANSFERASE ACCESSORY FACTOR YCAO"/>
    <property type="match status" value="1"/>
</dbReference>
<sequence length="566" mass="58696">MTVAVVGDGPAVEAVRDALADVDAAVEAAAVAGVETAEFAVVVGVAGSGGFGTANEHARSGDTPLLTVEVGGLGGRPLAGVDAGVSLLAPEGPCFECLAARVTATGHEPAESPSADRSAVRLAGAHAGRLAVDALRGNAAPGTVVELPHAERTLAPVPNCSCAADGPSSDLPLDDEDRSLDDALAAAEPLVDDRVGVLSAVGERESFPAPYYLAMGTDTTGFSDAEASTQAAGVAADWNAAYMKAVGEGFERYAAGVYREADFETASPDHEDAVPPERFVRPESAGGEPAETEWIRGEHLDSGESALLPADRVVFPPSESRPGTITTGLGLGNSGVGAALSGLYEAVERDATMLSWYSTFDPLGLQVNDPGFDELERRASAENLDVTALLCTQDVDVPVVAVAVHRDEWPRFALGSAADLDADAAARGALCEALQNWMELRAMGPEQAAEEDGAIGKYADFPRDVRGFVDPETTIPASDVGPDDPPAGRAELDAVLDALADADLDAYAARLTTRDLADAGFEAVRVLVPEAQPLFVDEAFFGERARDVPRELGFQARLDKPFHPFP</sequence>
<dbReference type="GeneID" id="26659302"/>
<dbReference type="InterPro" id="IPR003776">
    <property type="entry name" value="YcaO-like_dom"/>
</dbReference>
<dbReference type="Proteomes" id="UP000066737">
    <property type="component" value="Chromosome I"/>
</dbReference>
<dbReference type="PROSITE" id="PS51664">
    <property type="entry name" value="YCAO"/>
    <property type="match status" value="1"/>
</dbReference>
<dbReference type="NCBIfam" id="TIGR03604">
    <property type="entry name" value="TOMM_cyclo_SagD"/>
    <property type="match status" value="1"/>
</dbReference>
<protein>
    <submittedName>
        <fullName evidence="3">DUF181 family protein</fullName>
    </submittedName>
</protein>
<dbReference type="InterPro" id="IPR027624">
    <property type="entry name" value="TOMM_cyclo_SagD"/>
</dbReference>
<evidence type="ECO:0000256" key="1">
    <source>
        <dbReference type="SAM" id="MobiDB-lite"/>
    </source>
</evidence>
<dbReference type="OrthoDB" id="7433at2157"/>
<evidence type="ECO:0000259" key="2">
    <source>
        <dbReference type="PROSITE" id="PS51664"/>
    </source>
</evidence>
<dbReference type="STRING" id="1407499.HHUB_2669"/>
<dbReference type="RefSeq" id="WP_059057096.1">
    <property type="nucleotide sequence ID" value="NZ_CEMN01000001.1"/>
</dbReference>
<dbReference type="EMBL" id="LN831302">
    <property type="protein sequence ID" value="CQH58088.1"/>
    <property type="molecule type" value="Genomic_DNA"/>
</dbReference>
<proteinExistence type="predicted"/>
<accession>A0A0U5H391</accession>
<feature type="domain" description="YcaO" evidence="2">
    <location>
        <begin position="233"/>
        <end position="566"/>
    </location>
</feature>
<feature type="compositionally biased region" description="Basic and acidic residues" evidence="1">
    <location>
        <begin position="266"/>
        <end position="281"/>
    </location>
</feature>
<gene>
    <name evidence="3" type="ORF">HHUB_2669</name>
</gene>
<dbReference type="KEGG" id="hhb:Hhub_2669"/>